<dbReference type="InterPro" id="IPR042128">
    <property type="entry name" value="NuoE_dom"/>
</dbReference>
<dbReference type="GO" id="GO:0051537">
    <property type="term" value="F:2 iron, 2 sulfur cluster binding"/>
    <property type="evidence" value="ECO:0007669"/>
    <property type="project" value="UniProtKB-KW"/>
</dbReference>
<dbReference type="PANTHER" id="PTHR43342:SF1">
    <property type="entry name" value="BIFURCATING [FEFE] HYDROGENASE GAMMA SUBUNIT"/>
    <property type="match status" value="1"/>
</dbReference>
<gene>
    <name evidence="7" type="ORF">S03H2_48347</name>
</gene>
<keyword evidence="3" id="KW-0479">Metal-binding</keyword>
<dbReference type="GO" id="GO:0046872">
    <property type="term" value="F:metal ion binding"/>
    <property type="evidence" value="ECO:0007669"/>
    <property type="project" value="UniProtKB-KW"/>
</dbReference>
<dbReference type="PANTHER" id="PTHR43342">
    <property type="entry name" value="NADH-QUINONE OXIDOREDUCTASE, E SUBUNIT"/>
    <property type="match status" value="1"/>
</dbReference>
<dbReference type="EMBL" id="BARU01030476">
    <property type="protein sequence ID" value="GAH63793.1"/>
    <property type="molecule type" value="Genomic_DNA"/>
</dbReference>
<keyword evidence="5" id="KW-0411">Iron-sulfur</keyword>
<dbReference type="FunFam" id="3.40.30.10:FF:000015">
    <property type="entry name" value="NADH-quinone oxidoreductase subunit E"/>
    <property type="match status" value="1"/>
</dbReference>
<accession>X1J1Y0</accession>
<dbReference type="InterPro" id="IPR028431">
    <property type="entry name" value="NADP_DH_HndA-like"/>
</dbReference>
<dbReference type="GO" id="GO:0016491">
    <property type="term" value="F:oxidoreductase activity"/>
    <property type="evidence" value="ECO:0007669"/>
    <property type="project" value="InterPro"/>
</dbReference>
<evidence type="ECO:0000256" key="6">
    <source>
        <dbReference type="ARBA" id="ARBA00034078"/>
    </source>
</evidence>
<evidence type="ECO:0000256" key="3">
    <source>
        <dbReference type="ARBA" id="ARBA00022723"/>
    </source>
</evidence>
<dbReference type="PIRSF" id="PIRSF000216">
    <property type="entry name" value="NADH_DH_24kDa"/>
    <property type="match status" value="1"/>
</dbReference>
<evidence type="ECO:0000256" key="2">
    <source>
        <dbReference type="ARBA" id="ARBA00022714"/>
    </source>
</evidence>
<dbReference type="SUPFAM" id="SSF52833">
    <property type="entry name" value="Thioredoxin-like"/>
    <property type="match status" value="1"/>
</dbReference>
<evidence type="ECO:0000313" key="7">
    <source>
        <dbReference type="EMBL" id="GAH63793.1"/>
    </source>
</evidence>
<keyword evidence="2" id="KW-0001">2Fe-2S</keyword>
<dbReference type="AlphaFoldDB" id="X1J1Y0"/>
<evidence type="ECO:0000256" key="1">
    <source>
        <dbReference type="ARBA" id="ARBA00010643"/>
    </source>
</evidence>
<sequence>MESDITEQSDEILLRYSGERSDLIPILQEAQEGFGYLPQEVMQRIAKFLRLPESTVYAVATFYAQFKLTPTGKRIVRVCRGTACHVRGGARILRETEKQLGIKPGETTEDWEYTLETVACFGSCALAPVVVVDKNVHGRMTTTKVGHILSDTKQQLDKVQ</sequence>
<dbReference type="NCBIfam" id="NF005722">
    <property type="entry name" value="PRK07539.1-2"/>
    <property type="match status" value="1"/>
</dbReference>
<evidence type="ECO:0000256" key="5">
    <source>
        <dbReference type="ARBA" id="ARBA00023014"/>
    </source>
</evidence>
<comment type="cofactor">
    <cofactor evidence="6">
        <name>[2Fe-2S] cluster</name>
        <dbReference type="ChEBI" id="CHEBI:190135"/>
    </cofactor>
</comment>
<dbReference type="InterPro" id="IPR036249">
    <property type="entry name" value="Thioredoxin-like_sf"/>
</dbReference>
<keyword evidence="4" id="KW-0408">Iron</keyword>
<comment type="caution">
    <text evidence="7">The sequence shown here is derived from an EMBL/GenBank/DDBJ whole genome shotgun (WGS) entry which is preliminary data.</text>
</comment>
<dbReference type="Gene3D" id="3.40.30.10">
    <property type="entry name" value="Glutaredoxin"/>
    <property type="match status" value="1"/>
</dbReference>
<reference evidence="7" key="1">
    <citation type="journal article" date="2014" name="Front. Microbiol.">
        <title>High frequency of phylogenetically diverse reductive dehalogenase-homologous genes in deep subseafloor sedimentary metagenomes.</title>
        <authorList>
            <person name="Kawai M."/>
            <person name="Futagami T."/>
            <person name="Toyoda A."/>
            <person name="Takaki Y."/>
            <person name="Nishi S."/>
            <person name="Hori S."/>
            <person name="Arai W."/>
            <person name="Tsubouchi T."/>
            <person name="Morono Y."/>
            <person name="Uchiyama I."/>
            <person name="Ito T."/>
            <person name="Fujiyama A."/>
            <person name="Inagaki F."/>
            <person name="Takami H."/>
        </authorList>
    </citation>
    <scope>NUCLEOTIDE SEQUENCE</scope>
    <source>
        <strain evidence="7">Expedition CK06-06</strain>
    </source>
</reference>
<name>X1J1Y0_9ZZZZ</name>
<evidence type="ECO:0000256" key="4">
    <source>
        <dbReference type="ARBA" id="ARBA00023004"/>
    </source>
</evidence>
<proteinExistence type="inferred from homology"/>
<dbReference type="CDD" id="cd03064">
    <property type="entry name" value="TRX_Fd_NuoE"/>
    <property type="match status" value="1"/>
</dbReference>
<dbReference type="Pfam" id="PF01257">
    <property type="entry name" value="2Fe-2S_thioredx"/>
    <property type="match status" value="1"/>
</dbReference>
<dbReference type="InterPro" id="IPR002023">
    <property type="entry name" value="NuoE-like"/>
</dbReference>
<organism evidence="7">
    <name type="scientific">marine sediment metagenome</name>
    <dbReference type="NCBI Taxonomy" id="412755"/>
    <lineage>
        <taxon>unclassified sequences</taxon>
        <taxon>metagenomes</taxon>
        <taxon>ecological metagenomes</taxon>
    </lineage>
</organism>
<dbReference type="Gene3D" id="1.10.10.1590">
    <property type="entry name" value="NADH-quinone oxidoreductase subunit E"/>
    <property type="match status" value="1"/>
</dbReference>
<comment type="similarity">
    <text evidence="1">Belongs to the complex I 24 kDa subunit family.</text>
</comment>
<protein>
    <submittedName>
        <fullName evidence="7">Uncharacterized protein</fullName>
    </submittedName>
</protein>
<dbReference type="FunFam" id="1.10.10.1590:FF:000001">
    <property type="entry name" value="NADH-quinone oxidoreductase subunit E"/>
    <property type="match status" value="1"/>
</dbReference>
<dbReference type="InterPro" id="IPR041921">
    <property type="entry name" value="NuoE_N"/>
</dbReference>